<feature type="region of interest" description="Disordered" evidence="1">
    <location>
        <begin position="432"/>
        <end position="456"/>
    </location>
</feature>
<sequence length="913" mass="100939">MGCSPSKGQLFTGVSKKALMPAPPKSDNDCALSEEKDHAHTEKTASVLLEEPLLLDEGEIHENLQENFDEVLCKTSAVVCEGVKDESGENMASRYEVLQEQSQPQQILHEEKVDRRKKKVGRRMKLREKNKKTFQAKIDLPEDMVKAHQAAYAFLNPNISRYEALLHLLDQAAQTHLSLQPMVAMVVMHYDEINQTLEEMATEGEQMLRLHGDHMAWPAILRKAPLRHCAKTSREALGPAEPPHPDLLQQLLQHSTEKMGLVADSVTGLSTTALEEAIDYFGSLSVMLKEKLQAKRTAEGRLKQILMHVEGAAVRKLNPEDAALHSEDSGIGGENESLTGSERHQRHRESCGSTSSKAQSPPNKSPDQVTLNGEEEDEDGDDDDEEEEEEEEEDEEHVSVDQTNRKCSNSFVPSPGQMCITSALKQRQKTLRKEKLLKRPQTADNGSKSKMRHIHLRQSRSLESLPSKVEDTLSLRDNMRKIETAGKCLESERAAGGIGMIKARLRRHSSGGPSLERGPMRASQPSMAFQVFAPQPPGRNAVKRLINTFSQGQDNKSNPGCSSVPTHVRIHRKSRFPMLSSAQPSLVNNGNNNNNRIAGQNRILDRSEDMDMDSLPPPPPEVLMDNSFESTEDCPGDGDEREGLSRGRAAMRKKGGASQRLQMSVRSMMALPNRGSIRQGCLRQDVVVGLHEDQPHGADPEMVEAETLYRQSRKIIHLRDAAASPAKKKQDNFQRSLASQGAGSRQGSHDTAEGDSLAPRPCNVPPTTPPVSRARLPPSSSSVYHSLPNQNFSSGGQFTTPSSPTSQRWMNEENVPILTSVSFASARSVFCQDSQSTLQNRTPSCTSTLPRPWGESSRGRLLTSRTPQAFIKRGSSGNREPSDQTCNDAVREEPAEHKTPTEMTESSPMTEEV</sequence>
<protein>
    <recommendedName>
        <fullName evidence="4">Photoreceptor cilium actin regulator</fullName>
    </recommendedName>
</protein>
<evidence type="ECO:0000256" key="1">
    <source>
        <dbReference type="SAM" id="MobiDB-lite"/>
    </source>
</evidence>
<evidence type="ECO:0008006" key="4">
    <source>
        <dbReference type="Google" id="ProtNLM"/>
    </source>
</evidence>
<feature type="compositionally biased region" description="Acidic residues" evidence="1">
    <location>
        <begin position="630"/>
        <end position="640"/>
    </location>
</feature>
<feature type="region of interest" description="Disordered" evidence="1">
    <location>
        <begin position="324"/>
        <end position="417"/>
    </location>
</feature>
<feature type="compositionally biased region" description="Basic and acidic residues" evidence="1">
    <location>
        <begin position="33"/>
        <end position="43"/>
    </location>
</feature>
<dbReference type="GeneTree" id="ENSGT00390000002768"/>
<dbReference type="CTD" id="100538059"/>
<feature type="compositionally biased region" description="Polar residues" evidence="1">
    <location>
        <begin position="875"/>
        <end position="887"/>
    </location>
</feature>
<gene>
    <name evidence="2" type="primary">LOC114803257</name>
</gene>
<feature type="compositionally biased region" description="Polar residues" evidence="1">
    <location>
        <begin position="400"/>
        <end position="412"/>
    </location>
</feature>
<feature type="compositionally biased region" description="Polar residues" evidence="1">
    <location>
        <begin position="838"/>
        <end position="849"/>
    </location>
</feature>
<feature type="compositionally biased region" description="Acidic residues" evidence="1">
    <location>
        <begin position="373"/>
        <end position="396"/>
    </location>
</feature>
<evidence type="ECO:0000313" key="3">
    <source>
        <dbReference type="Proteomes" id="UP000694580"/>
    </source>
</evidence>
<feature type="region of interest" description="Disordered" evidence="1">
    <location>
        <begin position="838"/>
        <end position="913"/>
    </location>
</feature>
<dbReference type="Pfam" id="PF15449">
    <property type="entry name" value="Retinal"/>
    <property type="match status" value="2"/>
</dbReference>
<name>A0AAY4CK69_9TELE</name>
<dbReference type="PANTHER" id="PTHR22017">
    <property type="entry name" value="PHOTORECEPTOR CILIUM ACTIN REGULATOR"/>
    <property type="match status" value="1"/>
</dbReference>
<evidence type="ECO:0000313" key="2">
    <source>
        <dbReference type="Ensembl" id="ENSDCDP00010033600.1"/>
    </source>
</evidence>
<reference evidence="2" key="3">
    <citation type="submission" date="2025-09" db="UniProtKB">
        <authorList>
            <consortium name="Ensembl"/>
        </authorList>
    </citation>
    <scope>IDENTIFICATION</scope>
</reference>
<dbReference type="Ensembl" id="ENSDCDT00010041618.1">
    <property type="protein sequence ID" value="ENSDCDP00010033600.1"/>
    <property type="gene ID" value="ENSDCDG00010021411.1"/>
</dbReference>
<feature type="region of interest" description="Disordered" evidence="1">
    <location>
        <begin position="720"/>
        <end position="807"/>
    </location>
</feature>
<dbReference type="AlphaFoldDB" id="A0AAY4CK69"/>
<keyword evidence="3" id="KW-1185">Reference proteome</keyword>
<accession>A0AAY4CK69</accession>
<reference evidence="2" key="2">
    <citation type="submission" date="2025-08" db="UniProtKB">
        <authorList>
            <consortium name="Ensembl"/>
        </authorList>
    </citation>
    <scope>IDENTIFICATION</scope>
</reference>
<dbReference type="PANTHER" id="PTHR22017:SF3">
    <property type="entry name" value="PHOTORECEPTOR CILIUM ACTIN REGULATOR 2"/>
    <property type="match status" value="1"/>
</dbReference>
<reference evidence="2 3" key="1">
    <citation type="submission" date="2020-06" db="EMBL/GenBank/DDBJ databases">
        <authorList>
            <consortium name="Wellcome Sanger Institute Data Sharing"/>
        </authorList>
    </citation>
    <scope>NUCLEOTIDE SEQUENCE [LARGE SCALE GENOMIC DNA]</scope>
</reference>
<feature type="compositionally biased region" description="Polar residues" evidence="1">
    <location>
        <begin position="778"/>
        <end position="807"/>
    </location>
</feature>
<dbReference type="InterPro" id="IPR029352">
    <property type="entry name" value="PCARE"/>
</dbReference>
<feature type="region of interest" description="Disordered" evidence="1">
    <location>
        <begin position="629"/>
        <end position="659"/>
    </location>
</feature>
<feature type="compositionally biased region" description="Polar residues" evidence="1">
    <location>
        <begin position="733"/>
        <end position="746"/>
    </location>
</feature>
<dbReference type="Proteomes" id="UP000694580">
    <property type="component" value="Chromosome 14"/>
</dbReference>
<feature type="compositionally biased region" description="Basic and acidic residues" evidence="1">
    <location>
        <begin position="889"/>
        <end position="900"/>
    </location>
</feature>
<organism evidence="2 3">
    <name type="scientific">Denticeps clupeoides</name>
    <name type="common">denticle herring</name>
    <dbReference type="NCBI Taxonomy" id="299321"/>
    <lineage>
        <taxon>Eukaryota</taxon>
        <taxon>Metazoa</taxon>
        <taxon>Chordata</taxon>
        <taxon>Craniata</taxon>
        <taxon>Vertebrata</taxon>
        <taxon>Euteleostomi</taxon>
        <taxon>Actinopterygii</taxon>
        <taxon>Neopterygii</taxon>
        <taxon>Teleostei</taxon>
        <taxon>Clupei</taxon>
        <taxon>Clupeiformes</taxon>
        <taxon>Denticipitoidei</taxon>
        <taxon>Denticipitidae</taxon>
        <taxon>Denticeps</taxon>
    </lineage>
</organism>
<feature type="compositionally biased region" description="Polar residues" evidence="1">
    <location>
        <begin position="351"/>
        <end position="371"/>
    </location>
</feature>
<feature type="compositionally biased region" description="Low complexity" evidence="1">
    <location>
        <begin position="901"/>
        <end position="913"/>
    </location>
</feature>
<proteinExistence type="predicted"/>
<feature type="region of interest" description="Disordered" evidence="1">
    <location>
        <begin position="1"/>
        <end position="43"/>
    </location>
</feature>